<dbReference type="RefSeq" id="WP_157049399.1">
    <property type="nucleotide sequence ID" value="NZ_AZEZ01000103.1"/>
</dbReference>
<organism evidence="2 3">
    <name type="scientific">Companilactobacillus mindensis DSM 14500</name>
    <dbReference type="NCBI Taxonomy" id="1423770"/>
    <lineage>
        <taxon>Bacteria</taxon>
        <taxon>Bacillati</taxon>
        <taxon>Bacillota</taxon>
        <taxon>Bacilli</taxon>
        <taxon>Lactobacillales</taxon>
        <taxon>Lactobacillaceae</taxon>
        <taxon>Companilactobacillus</taxon>
    </lineage>
</organism>
<keyword evidence="1" id="KW-0812">Transmembrane</keyword>
<feature type="transmembrane region" description="Helical" evidence="1">
    <location>
        <begin position="6"/>
        <end position="25"/>
    </location>
</feature>
<dbReference type="EMBL" id="AZEZ01000103">
    <property type="protein sequence ID" value="KRL42671.1"/>
    <property type="molecule type" value="Genomic_DNA"/>
</dbReference>
<evidence type="ECO:0000313" key="2">
    <source>
        <dbReference type="EMBL" id="KRL42671.1"/>
    </source>
</evidence>
<comment type="caution">
    <text evidence="2">The sequence shown here is derived from an EMBL/GenBank/DDBJ whole genome shotgun (WGS) entry which is preliminary data.</text>
</comment>
<accession>A0A0R1QD64</accession>
<sequence>MLFRLLGIAVIVLAIFAIVGNISNAKQFGQKILTNKLVVYFIVLIAGITLLIY</sequence>
<protein>
    <submittedName>
        <fullName evidence="2">Uncharacterized protein</fullName>
    </submittedName>
</protein>
<evidence type="ECO:0000256" key="1">
    <source>
        <dbReference type="SAM" id="Phobius"/>
    </source>
</evidence>
<dbReference type="Proteomes" id="UP000050872">
    <property type="component" value="Unassembled WGS sequence"/>
</dbReference>
<reference evidence="2 3" key="1">
    <citation type="journal article" date="2015" name="Genome Announc.">
        <title>Expanding the biotechnology potential of lactobacilli through comparative genomics of 213 strains and associated genera.</title>
        <authorList>
            <person name="Sun Z."/>
            <person name="Harris H.M."/>
            <person name="McCann A."/>
            <person name="Guo C."/>
            <person name="Argimon S."/>
            <person name="Zhang W."/>
            <person name="Yang X."/>
            <person name="Jeffery I.B."/>
            <person name="Cooney J.C."/>
            <person name="Kagawa T.F."/>
            <person name="Liu W."/>
            <person name="Song Y."/>
            <person name="Salvetti E."/>
            <person name="Wrobel A."/>
            <person name="Rasinkangas P."/>
            <person name="Parkhill J."/>
            <person name="Rea M.C."/>
            <person name="O'Sullivan O."/>
            <person name="Ritari J."/>
            <person name="Douillard F.P."/>
            <person name="Paul Ross R."/>
            <person name="Yang R."/>
            <person name="Briner A.E."/>
            <person name="Felis G.E."/>
            <person name="de Vos W.M."/>
            <person name="Barrangou R."/>
            <person name="Klaenhammer T.R."/>
            <person name="Caufield P.W."/>
            <person name="Cui Y."/>
            <person name="Zhang H."/>
            <person name="O'Toole P.W."/>
        </authorList>
    </citation>
    <scope>NUCLEOTIDE SEQUENCE [LARGE SCALE GENOMIC DNA]</scope>
    <source>
        <strain evidence="2 3">DSM 14500</strain>
    </source>
</reference>
<evidence type="ECO:0000313" key="3">
    <source>
        <dbReference type="Proteomes" id="UP000050872"/>
    </source>
</evidence>
<keyword evidence="3" id="KW-1185">Reference proteome</keyword>
<name>A0A0R1QD64_9LACO</name>
<dbReference type="STRING" id="1423770.FD29_GL001695"/>
<dbReference type="AlphaFoldDB" id="A0A0R1QD64"/>
<proteinExistence type="predicted"/>
<feature type="transmembrane region" description="Helical" evidence="1">
    <location>
        <begin position="37"/>
        <end position="52"/>
    </location>
</feature>
<keyword evidence="1" id="KW-0472">Membrane</keyword>
<dbReference type="PATRIC" id="fig|1423770.3.peg.1735"/>
<gene>
    <name evidence="2" type="ORF">FD29_GL001695</name>
</gene>
<keyword evidence="1" id="KW-1133">Transmembrane helix</keyword>